<proteinExistence type="predicted"/>
<evidence type="ECO:0000313" key="2">
    <source>
        <dbReference type="EMBL" id="GMI17073.1"/>
    </source>
</evidence>
<feature type="region of interest" description="Disordered" evidence="1">
    <location>
        <begin position="121"/>
        <end position="195"/>
    </location>
</feature>
<keyword evidence="3" id="KW-1185">Reference proteome</keyword>
<dbReference type="OrthoDB" id="10382496at2759"/>
<feature type="region of interest" description="Disordered" evidence="1">
    <location>
        <begin position="329"/>
        <end position="351"/>
    </location>
</feature>
<dbReference type="EMBL" id="BRXW01000275">
    <property type="protein sequence ID" value="GMI17073.1"/>
    <property type="molecule type" value="Genomic_DNA"/>
</dbReference>
<gene>
    <name evidence="2" type="ORF">TrLO_g9647</name>
</gene>
<feature type="compositionally biased region" description="Basic and acidic residues" evidence="1">
    <location>
        <begin position="153"/>
        <end position="168"/>
    </location>
</feature>
<name>A0A9W7KYZ8_9STRA</name>
<feature type="compositionally biased region" description="Polar residues" evidence="1">
    <location>
        <begin position="123"/>
        <end position="152"/>
    </location>
</feature>
<protein>
    <submittedName>
        <fullName evidence="2">Uncharacterized protein</fullName>
    </submittedName>
</protein>
<evidence type="ECO:0000313" key="3">
    <source>
        <dbReference type="Proteomes" id="UP001165122"/>
    </source>
</evidence>
<reference evidence="3" key="1">
    <citation type="journal article" date="2023" name="Commun. Biol.">
        <title>Genome analysis of Parmales, the sister group of diatoms, reveals the evolutionary specialization of diatoms from phago-mixotrophs to photoautotrophs.</title>
        <authorList>
            <person name="Ban H."/>
            <person name="Sato S."/>
            <person name="Yoshikawa S."/>
            <person name="Yamada K."/>
            <person name="Nakamura Y."/>
            <person name="Ichinomiya M."/>
            <person name="Sato N."/>
            <person name="Blanc-Mathieu R."/>
            <person name="Endo H."/>
            <person name="Kuwata A."/>
            <person name="Ogata H."/>
        </authorList>
    </citation>
    <scope>NUCLEOTIDE SEQUENCE [LARGE SCALE GENOMIC DNA]</scope>
    <source>
        <strain evidence="3">NIES 3700</strain>
    </source>
</reference>
<evidence type="ECO:0000256" key="1">
    <source>
        <dbReference type="SAM" id="MobiDB-lite"/>
    </source>
</evidence>
<sequence length="444" mass="48450">MTSTDPLVTLITNLYSDSSVTGVKNLSGLGLTSRSKTIQRLISIRCGKPGTLKGSDSASNRMLCAVMLAVEEGIENSSTSTSTSTSNDTGLPINVLSQITIDKVSKAGGIRKKDFNDLLNKVRNYNVTQRPKSNTNNGETPNRRNSTGAISKTSHDDSWKRKSLRDLRASTSVKSKPTQTSSSDPPSSPTVTFNPSKMNAISANVGTELGTLTQTVLKKIQVTGVQLHQPVHVLNLSKKIYLSYAKKILGTNTQKARSGREDVERNVMVYALCCLRVGGAGKGECLGFLTKEKSKSVGERLVKLHESVYKFFKDPKEGVGDIIEGLKEEEKKQSNQNNSSEDDSSDGGGKNDDYLVDIISDIASKRKRNEEGGGKGEDRGKKKAIKGPELFFDEAFSEWKDQTLGWKCGEEIVNEAYKVIGEWKKAGLVGDSKLFYNKLDDEDT</sequence>
<feature type="compositionally biased region" description="Low complexity" evidence="1">
    <location>
        <begin position="175"/>
        <end position="192"/>
    </location>
</feature>
<organism evidence="2 3">
    <name type="scientific">Triparma laevis f. longispina</name>
    <dbReference type="NCBI Taxonomy" id="1714387"/>
    <lineage>
        <taxon>Eukaryota</taxon>
        <taxon>Sar</taxon>
        <taxon>Stramenopiles</taxon>
        <taxon>Ochrophyta</taxon>
        <taxon>Bolidophyceae</taxon>
        <taxon>Parmales</taxon>
        <taxon>Triparmaceae</taxon>
        <taxon>Triparma</taxon>
    </lineage>
</organism>
<accession>A0A9W7KYZ8</accession>
<dbReference type="Proteomes" id="UP001165122">
    <property type="component" value="Unassembled WGS sequence"/>
</dbReference>
<comment type="caution">
    <text evidence="2">The sequence shown here is derived from an EMBL/GenBank/DDBJ whole genome shotgun (WGS) entry which is preliminary data.</text>
</comment>
<dbReference type="AlphaFoldDB" id="A0A9W7KYZ8"/>